<keyword evidence="1" id="KW-0812">Transmembrane</keyword>
<dbReference type="AlphaFoldDB" id="A0A938XVX0"/>
<keyword evidence="1" id="KW-0472">Membrane</keyword>
<keyword evidence="3" id="KW-0378">Hydrolase</keyword>
<reference evidence="3" key="1">
    <citation type="submission" date="2021-01" db="EMBL/GenBank/DDBJ databases">
        <title>Genomic Encyclopedia of Type Strains, Phase IV (KMG-IV): sequencing the most valuable type-strain genomes for metagenomic binning, comparative biology and taxonomic classification.</title>
        <authorList>
            <person name="Goeker M."/>
        </authorList>
    </citation>
    <scope>NUCLEOTIDE SEQUENCE</scope>
    <source>
        <strain evidence="3">DSM 25523</strain>
    </source>
</reference>
<dbReference type="RefSeq" id="WP_239565111.1">
    <property type="nucleotide sequence ID" value="NZ_BAABIN010000009.1"/>
</dbReference>
<dbReference type="PROSITE" id="PS51257">
    <property type="entry name" value="PROKAR_LIPOPROTEIN"/>
    <property type="match status" value="1"/>
</dbReference>
<evidence type="ECO:0000256" key="1">
    <source>
        <dbReference type="SAM" id="Phobius"/>
    </source>
</evidence>
<keyword evidence="4" id="KW-1185">Reference proteome</keyword>
<feature type="transmembrane region" description="Helical" evidence="1">
    <location>
        <begin position="50"/>
        <end position="68"/>
    </location>
</feature>
<evidence type="ECO:0000259" key="2">
    <source>
        <dbReference type="Pfam" id="PF02517"/>
    </source>
</evidence>
<comment type="caution">
    <text evidence="3">The sequence shown here is derived from an EMBL/GenBank/DDBJ whole genome shotgun (WGS) entry which is preliminary data.</text>
</comment>
<feature type="domain" description="CAAX prenyl protease 2/Lysostaphin resistance protein A-like" evidence="2">
    <location>
        <begin position="92"/>
        <end position="176"/>
    </location>
</feature>
<dbReference type="Proteomes" id="UP000717624">
    <property type="component" value="Unassembled WGS sequence"/>
</dbReference>
<protein>
    <submittedName>
        <fullName evidence="3">Membrane protease YdiL (CAAX protease family)</fullName>
    </submittedName>
</protein>
<gene>
    <name evidence="3" type="ORF">JOD01_000259</name>
</gene>
<feature type="transmembrane region" description="Helical" evidence="1">
    <location>
        <begin position="163"/>
        <end position="181"/>
    </location>
</feature>
<dbReference type="GO" id="GO:0006508">
    <property type="term" value="P:proteolysis"/>
    <property type="evidence" value="ECO:0007669"/>
    <property type="project" value="UniProtKB-KW"/>
</dbReference>
<dbReference type="Pfam" id="PF02517">
    <property type="entry name" value="Rce1-like"/>
    <property type="match status" value="1"/>
</dbReference>
<dbReference type="InterPro" id="IPR003675">
    <property type="entry name" value="Rce1/LyrA-like_dom"/>
</dbReference>
<evidence type="ECO:0000313" key="3">
    <source>
        <dbReference type="EMBL" id="MBM7588673.1"/>
    </source>
</evidence>
<name>A0A938XVX0_9BACL</name>
<dbReference type="GO" id="GO:0004175">
    <property type="term" value="F:endopeptidase activity"/>
    <property type="evidence" value="ECO:0007669"/>
    <property type="project" value="UniProtKB-ARBA"/>
</dbReference>
<sequence>MTNRLQQIDDRLLRMNLWLTQGIVLILSAACSLFLFGWTHTVAMFAWPGWFELLAALGIAALLVLANLGMDRWLPRHWQDDGGINERIFARMSLWSIFLLCLSVGIGEEWLFRGVLQTYIGNGWASLLFALIHVRYLRKPLLAGGVYVTSFAIGSIFEWSHHLIGPIVAHTTIDFFLALYLRWTVNKREREEEQNGDEGGKQEESS</sequence>
<feature type="transmembrane region" description="Helical" evidence="1">
    <location>
        <begin position="141"/>
        <end position="157"/>
    </location>
</feature>
<feature type="transmembrane region" description="Helical" evidence="1">
    <location>
        <begin position="112"/>
        <end position="134"/>
    </location>
</feature>
<proteinExistence type="predicted"/>
<feature type="transmembrane region" description="Helical" evidence="1">
    <location>
        <begin position="12"/>
        <end position="38"/>
    </location>
</feature>
<dbReference type="EMBL" id="JAFBEB010000001">
    <property type="protein sequence ID" value="MBM7588673.1"/>
    <property type="molecule type" value="Genomic_DNA"/>
</dbReference>
<keyword evidence="3" id="KW-0645">Protease</keyword>
<accession>A0A938XVX0</accession>
<feature type="transmembrane region" description="Helical" evidence="1">
    <location>
        <begin position="88"/>
        <end position="106"/>
    </location>
</feature>
<dbReference type="GO" id="GO:0080120">
    <property type="term" value="P:CAAX-box protein maturation"/>
    <property type="evidence" value="ECO:0007669"/>
    <property type="project" value="UniProtKB-ARBA"/>
</dbReference>
<keyword evidence="1" id="KW-1133">Transmembrane helix</keyword>
<organism evidence="3 4">
    <name type="scientific">Brevibacillus fulvus</name>
    <dbReference type="NCBI Taxonomy" id="1125967"/>
    <lineage>
        <taxon>Bacteria</taxon>
        <taxon>Bacillati</taxon>
        <taxon>Bacillota</taxon>
        <taxon>Bacilli</taxon>
        <taxon>Bacillales</taxon>
        <taxon>Paenibacillaceae</taxon>
        <taxon>Brevibacillus</taxon>
    </lineage>
</organism>
<evidence type="ECO:0000313" key="4">
    <source>
        <dbReference type="Proteomes" id="UP000717624"/>
    </source>
</evidence>